<accession>A0A6I1GDQ9</accession>
<proteinExistence type="predicted"/>
<evidence type="ECO:0000313" key="1">
    <source>
        <dbReference type="EMBL" id="KAB7789665.1"/>
    </source>
</evidence>
<protein>
    <submittedName>
        <fullName evidence="1">Uncharacterized protein</fullName>
    </submittedName>
</protein>
<name>A0A6I1GDQ9_9BIFI</name>
<comment type="caution">
    <text evidence="1">The sequence shown here is derived from an EMBL/GenBank/DDBJ whole genome shotgun (WGS) entry which is preliminary data.</text>
</comment>
<dbReference type="Proteomes" id="UP000441772">
    <property type="component" value="Unassembled WGS sequence"/>
</dbReference>
<organism evidence="1 2">
    <name type="scientific">Bifidobacterium leontopitheci</name>
    <dbReference type="NCBI Taxonomy" id="2650774"/>
    <lineage>
        <taxon>Bacteria</taxon>
        <taxon>Bacillati</taxon>
        <taxon>Actinomycetota</taxon>
        <taxon>Actinomycetes</taxon>
        <taxon>Bifidobacteriales</taxon>
        <taxon>Bifidobacteriaceae</taxon>
        <taxon>Bifidobacterium</taxon>
    </lineage>
</organism>
<evidence type="ECO:0000313" key="2">
    <source>
        <dbReference type="Proteomes" id="UP000441772"/>
    </source>
</evidence>
<dbReference type="EMBL" id="WBVT01000037">
    <property type="protein sequence ID" value="KAB7789665.1"/>
    <property type="molecule type" value="Genomic_DNA"/>
</dbReference>
<dbReference type="AlphaFoldDB" id="A0A6I1GDQ9"/>
<reference evidence="1 2" key="1">
    <citation type="submission" date="2019-09" db="EMBL/GenBank/DDBJ databases">
        <title>Characterization of the phylogenetic diversity of two novel species belonging to the genus Bifidobacterium: Bifidobacterium cebidarum sp. nov. and Bifidobacterium leontopitheci sp. nov.</title>
        <authorList>
            <person name="Lugli G.A."/>
            <person name="Duranti S."/>
            <person name="Milani C."/>
            <person name="Turroni F."/>
            <person name="Ventura M."/>
        </authorList>
    </citation>
    <scope>NUCLEOTIDE SEQUENCE [LARGE SCALE GENOMIC DNA]</scope>
    <source>
        <strain evidence="1 2">LMG 31471</strain>
    </source>
</reference>
<gene>
    <name evidence="1" type="ORF">F7D09_1838</name>
</gene>
<sequence>MPAASPAVNAIMLRNGTVPGNGLGRPNSGTTCMSAVAGKAMRARKLDAQTYPANLSRKLLRNRRQRRITLGAAACGLRAAINAQ</sequence>
<keyword evidence="2" id="KW-1185">Reference proteome</keyword>